<comment type="caution">
    <text evidence="4">The sequence shown here is derived from an EMBL/GenBank/DDBJ whole genome shotgun (WGS) entry which is preliminary data.</text>
</comment>
<dbReference type="EMBL" id="ANHY01000006">
    <property type="protein sequence ID" value="EKV31581.1"/>
    <property type="molecule type" value="Genomic_DNA"/>
</dbReference>
<feature type="compositionally biased region" description="Low complexity" evidence="2">
    <location>
        <begin position="129"/>
        <end position="138"/>
    </location>
</feature>
<dbReference type="CDD" id="cd12797">
    <property type="entry name" value="M23_peptidase"/>
    <property type="match status" value="1"/>
</dbReference>
<dbReference type="AlphaFoldDB" id="K9HTI0"/>
<dbReference type="InterPro" id="IPR050570">
    <property type="entry name" value="Cell_wall_metabolism_enzyme"/>
</dbReference>
<dbReference type="eggNOG" id="COG0739">
    <property type="taxonomic scope" value="Bacteria"/>
</dbReference>
<dbReference type="STRING" id="1238182.C882_3954"/>
<evidence type="ECO:0000259" key="3">
    <source>
        <dbReference type="PROSITE" id="PS51782"/>
    </source>
</evidence>
<dbReference type="Pfam" id="PF01551">
    <property type="entry name" value="Peptidase_M23"/>
    <property type="match status" value="1"/>
</dbReference>
<accession>K9HTI0</accession>
<feature type="compositionally biased region" description="Low complexity" evidence="2">
    <location>
        <begin position="154"/>
        <end position="164"/>
    </location>
</feature>
<reference evidence="4 5" key="1">
    <citation type="journal article" date="2013" name="Genome Announc.">
        <title>Draft Genome Sequence of an Alphaproteobacterium, Caenispirillum salinarum AK4(T), Isolated from a Solar Saltern.</title>
        <authorList>
            <person name="Khatri I."/>
            <person name="Singh A."/>
            <person name="Korpole S."/>
            <person name="Pinnaka A.K."/>
            <person name="Subramanian S."/>
        </authorList>
    </citation>
    <scope>NUCLEOTIDE SEQUENCE [LARGE SCALE GENOMIC DNA]</scope>
    <source>
        <strain evidence="4 5">AK4</strain>
    </source>
</reference>
<keyword evidence="4" id="KW-0449">Lipoprotein</keyword>
<dbReference type="InterPro" id="IPR018392">
    <property type="entry name" value="LysM"/>
</dbReference>
<sequence>MQWDAAPRYPNYQPAGGAVVDGRVPGQVVVQRGDSVYAIARRYGVPMRRIIEINRLNPPYMLYPGQTLRMPAQEVYRVARGDTLYGISRSFGVNMNTLARVNELRPPYTIYPGQPLVLPGRVETAVAQARPAPAPARSSGDRRPDPPPLLVDRQSAGAPSSPSAAPAPAPAPAPAETQVTEAAPPPAPVDTRPPARSGGRFGWPVQGQIISKYGPAGAGLHNDGINIAVPEGTPVRASENGVVVYSGNELRGFGNLLLLKHDGGWMTAYAHNSKLLVERGATVQRGDVIAHSGQTGNVDRPQVHFEIRKGSKAIDPMEHLDGPGVAMLR</sequence>
<dbReference type="Gene3D" id="2.70.70.10">
    <property type="entry name" value="Glucose Permease (Domain IIA)"/>
    <property type="match status" value="1"/>
</dbReference>
<comment type="similarity">
    <text evidence="1">Belongs to the E.coli NlpD/Haemophilus LppB family.</text>
</comment>
<evidence type="ECO:0000313" key="5">
    <source>
        <dbReference type="Proteomes" id="UP000009881"/>
    </source>
</evidence>
<feature type="domain" description="LysM" evidence="3">
    <location>
        <begin position="26"/>
        <end position="70"/>
    </location>
</feature>
<proteinExistence type="inferred from homology"/>
<name>K9HTI0_9PROT</name>
<dbReference type="GO" id="GO:0004222">
    <property type="term" value="F:metalloendopeptidase activity"/>
    <property type="evidence" value="ECO:0007669"/>
    <property type="project" value="TreeGrafter"/>
</dbReference>
<dbReference type="SMART" id="SM00257">
    <property type="entry name" value="LysM"/>
    <property type="match status" value="2"/>
</dbReference>
<dbReference type="Gene3D" id="3.10.350.10">
    <property type="entry name" value="LysM domain"/>
    <property type="match status" value="2"/>
</dbReference>
<dbReference type="SUPFAM" id="SSF51261">
    <property type="entry name" value="Duplicated hybrid motif"/>
    <property type="match status" value="1"/>
</dbReference>
<protein>
    <submittedName>
        <fullName evidence="4">Lipoprotein NlpD</fullName>
    </submittedName>
</protein>
<dbReference type="InterPro" id="IPR011055">
    <property type="entry name" value="Dup_hybrid_motif"/>
</dbReference>
<keyword evidence="5" id="KW-1185">Reference proteome</keyword>
<dbReference type="PANTHER" id="PTHR21666">
    <property type="entry name" value="PEPTIDASE-RELATED"/>
    <property type="match status" value="1"/>
</dbReference>
<dbReference type="Proteomes" id="UP000009881">
    <property type="component" value="Unassembled WGS sequence"/>
</dbReference>
<feature type="domain" description="LysM" evidence="3">
    <location>
        <begin position="74"/>
        <end position="118"/>
    </location>
</feature>
<dbReference type="PROSITE" id="PS51782">
    <property type="entry name" value="LYSM"/>
    <property type="match status" value="2"/>
</dbReference>
<dbReference type="Pfam" id="PF01476">
    <property type="entry name" value="LysM"/>
    <property type="match status" value="2"/>
</dbReference>
<dbReference type="InterPro" id="IPR036779">
    <property type="entry name" value="LysM_dom_sf"/>
</dbReference>
<evidence type="ECO:0000256" key="1">
    <source>
        <dbReference type="ARBA" id="ARBA00038420"/>
    </source>
</evidence>
<evidence type="ECO:0000256" key="2">
    <source>
        <dbReference type="SAM" id="MobiDB-lite"/>
    </source>
</evidence>
<feature type="region of interest" description="Disordered" evidence="2">
    <location>
        <begin position="127"/>
        <end position="203"/>
    </location>
</feature>
<organism evidence="4 5">
    <name type="scientific">Caenispirillum salinarum AK4</name>
    <dbReference type="NCBI Taxonomy" id="1238182"/>
    <lineage>
        <taxon>Bacteria</taxon>
        <taxon>Pseudomonadati</taxon>
        <taxon>Pseudomonadota</taxon>
        <taxon>Alphaproteobacteria</taxon>
        <taxon>Rhodospirillales</taxon>
        <taxon>Novispirillaceae</taxon>
        <taxon>Caenispirillum</taxon>
    </lineage>
</organism>
<dbReference type="SUPFAM" id="SSF54106">
    <property type="entry name" value="LysM domain"/>
    <property type="match status" value="1"/>
</dbReference>
<dbReference type="CDD" id="cd00118">
    <property type="entry name" value="LysM"/>
    <property type="match status" value="2"/>
</dbReference>
<dbReference type="InterPro" id="IPR016047">
    <property type="entry name" value="M23ase_b-sheet_dom"/>
</dbReference>
<dbReference type="PATRIC" id="fig|1238182.3.peg.1616"/>
<evidence type="ECO:0000313" key="4">
    <source>
        <dbReference type="EMBL" id="EKV31581.1"/>
    </source>
</evidence>
<dbReference type="eggNOG" id="COG1388">
    <property type="taxonomic scope" value="Bacteria"/>
</dbReference>
<dbReference type="PANTHER" id="PTHR21666:SF263">
    <property type="entry name" value="MUREIN HYDROLASE ACTIVATOR NLPD"/>
    <property type="match status" value="1"/>
</dbReference>
<gene>
    <name evidence="4" type="ORF">C882_3954</name>
</gene>